<feature type="transmembrane region" description="Helical" evidence="10">
    <location>
        <begin position="134"/>
        <end position="153"/>
    </location>
</feature>
<keyword evidence="2" id="KW-1003">Cell membrane</keyword>
<keyword evidence="7 10" id="KW-0472">Membrane</keyword>
<dbReference type="AlphaFoldDB" id="A0A836EY39"/>
<evidence type="ECO:0000256" key="1">
    <source>
        <dbReference type="ARBA" id="ARBA00004651"/>
    </source>
</evidence>
<feature type="transmembrane region" description="Helical" evidence="10">
    <location>
        <begin position="717"/>
        <end position="737"/>
    </location>
</feature>
<protein>
    <submittedName>
        <fullName evidence="11">OR9A protein</fullName>
    </submittedName>
</protein>
<evidence type="ECO:0000256" key="6">
    <source>
        <dbReference type="ARBA" id="ARBA00022989"/>
    </source>
</evidence>
<gene>
    <name evidence="11" type="primary">Or9a_0</name>
    <name evidence="11" type="ORF">G6Z75_0012217</name>
</gene>
<feature type="transmembrane region" description="Helical" evidence="10">
    <location>
        <begin position="1076"/>
        <end position="1095"/>
    </location>
</feature>
<keyword evidence="3" id="KW-0716">Sensory transduction</keyword>
<keyword evidence="4 10" id="KW-0812">Transmembrane</keyword>
<dbReference type="GO" id="GO:0004984">
    <property type="term" value="F:olfactory receptor activity"/>
    <property type="evidence" value="ECO:0007669"/>
    <property type="project" value="InterPro"/>
</dbReference>
<evidence type="ECO:0000256" key="3">
    <source>
        <dbReference type="ARBA" id="ARBA00022606"/>
    </source>
</evidence>
<evidence type="ECO:0000256" key="10">
    <source>
        <dbReference type="SAM" id="Phobius"/>
    </source>
</evidence>
<keyword evidence="8" id="KW-0675">Receptor</keyword>
<dbReference type="GO" id="GO:0007165">
    <property type="term" value="P:signal transduction"/>
    <property type="evidence" value="ECO:0007669"/>
    <property type="project" value="UniProtKB-KW"/>
</dbReference>
<evidence type="ECO:0000256" key="4">
    <source>
        <dbReference type="ARBA" id="ARBA00022692"/>
    </source>
</evidence>
<feature type="transmembrane region" description="Helical" evidence="10">
    <location>
        <begin position="928"/>
        <end position="948"/>
    </location>
</feature>
<feature type="transmembrane region" description="Helical" evidence="10">
    <location>
        <begin position="979"/>
        <end position="997"/>
    </location>
</feature>
<organism evidence="11 12">
    <name type="scientific">Acromyrmex insinuator</name>
    <dbReference type="NCBI Taxonomy" id="230686"/>
    <lineage>
        <taxon>Eukaryota</taxon>
        <taxon>Metazoa</taxon>
        <taxon>Ecdysozoa</taxon>
        <taxon>Arthropoda</taxon>
        <taxon>Hexapoda</taxon>
        <taxon>Insecta</taxon>
        <taxon>Pterygota</taxon>
        <taxon>Neoptera</taxon>
        <taxon>Endopterygota</taxon>
        <taxon>Hymenoptera</taxon>
        <taxon>Apocrita</taxon>
        <taxon>Aculeata</taxon>
        <taxon>Formicoidea</taxon>
        <taxon>Formicidae</taxon>
        <taxon>Myrmicinae</taxon>
        <taxon>Acromyrmex</taxon>
    </lineage>
</organism>
<evidence type="ECO:0000256" key="7">
    <source>
        <dbReference type="ARBA" id="ARBA00023136"/>
    </source>
</evidence>
<feature type="non-terminal residue" evidence="11">
    <location>
        <position position="1173"/>
    </location>
</feature>
<dbReference type="InterPro" id="IPR004117">
    <property type="entry name" value="7tm6_olfct_rcpt"/>
</dbReference>
<dbReference type="GO" id="GO:0005549">
    <property type="term" value="F:odorant binding"/>
    <property type="evidence" value="ECO:0007669"/>
    <property type="project" value="InterPro"/>
</dbReference>
<evidence type="ECO:0000256" key="5">
    <source>
        <dbReference type="ARBA" id="ARBA00022725"/>
    </source>
</evidence>
<evidence type="ECO:0000256" key="2">
    <source>
        <dbReference type="ARBA" id="ARBA00022475"/>
    </source>
</evidence>
<keyword evidence="6 10" id="KW-1133">Transmembrane helix</keyword>
<evidence type="ECO:0000313" key="12">
    <source>
        <dbReference type="Proteomes" id="UP000667349"/>
    </source>
</evidence>
<reference evidence="11" key="1">
    <citation type="submission" date="2020-02" db="EMBL/GenBank/DDBJ databases">
        <title>Relaxed selection underlies rapid genomic changes in the transitions from sociality to social parasitism in ants.</title>
        <authorList>
            <person name="Bi X."/>
        </authorList>
    </citation>
    <scope>NUCLEOTIDE SEQUENCE</scope>
    <source>
        <strain evidence="11">BGI-DK2013a</strain>
        <tissue evidence="11">Whole body</tissue>
    </source>
</reference>
<keyword evidence="5" id="KW-0552">Olfaction</keyword>
<comment type="subcellular location">
    <subcellularLocation>
        <location evidence="1">Cell membrane</location>
        <topology evidence="1">Multi-pass membrane protein</topology>
    </subcellularLocation>
</comment>
<feature type="transmembrane region" description="Helical" evidence="10">
    <location>
        <begin position="626"/>
        <end position="646"/>
    </location>
</feature>
<feature type="transmembrane region" description="Helical" evidence="10">
    <location>
        <begin position="953"/>
        <end position="973"/>
    </location>
</feature>
<feature type="transmembrane region" description="Helical" evidence="10">
    <location>
        <begin position="484"/>
        <end position="506"/>
    </location>
</feature>
<dbReference type="Pfam" id="PF02949">
    <property type="entry name" value="7tm_6"/>
    <property type="match status" value="3"/>
</dbReference>
<feature type="transmembrane region" description="Helical" evidence="10">
    <location>
        <begin position="326"/>
        <end position="350"/>
    </location>
</feature>
<sequence>MEPRREHYYDISKRYLTLIGQWPYQKPKESLFFLIFILFFDVSILVTQIKDLTDRLSIDWNMLETKTERDIMRRYAENGRWYVLIYSSYVYISTISFTTTSLMPRILDVIVPLNTSRPVMMPYPAYYFVDENQYFHYIFLHMIICSTICLTGLIAHDCMFFTYIEHICGLFAIVRFAKLLEDTFSISFAVQILLVTICLSITLVQVAKLIQCDGNTRCILLTIPALMLMIMILVKLYTCHFNRRKIKILTDHLVSDWEKLKSAEEYEIMKTYAANARLLSLAYCCKDKSFETLSRNDHDIMNKSLADSVYAHQRALWFAKLLENTFYIAFGIQIMIVTITMSISLLQIALQIEEIAETMRYTAFVISQLVHLFCYSLQGQKLIDHSLQMRNKIYNCSWYNIPAKSQRLLLYVMQRSMQPNFLSAGKIYVFSLKSFTTVVKSSVSYFTVLASFHMEHNRDYYYDISKWYLMLVGQWPYQKLKESLSFLIFILLLDASALVTQIAKFVVCDNAQCIYETLPPHMLTVMILVKIFTYQFNSRKIKDLTDRLFVDWDMLETVEEHNIMRKYAQNGRWYALIYGSYVYVSTISFTTTSLVPRILDIVFPLNTSRPVMLAYPAYYFVDENQYFYYIFLHMLITSSMCMTGLIAHDSMFFIYVEHICGLFAVVGFKFENVSHKRSNMEKNLIDCLNDGYHRNVVFSIRAHRKVLRFAKLLEDTFSISFAVQLLIVTIGLSITLVQLSMQLHDLAEAMRYFVFIIAQLFHLFCLSFQGQKLISHSLETCDKIFRGTWFTIPVKEQKLLMFVMRKSIEANVLTAGKIYVFSLENFTAGAKFGVCETAQCIYETLPPYMLAMMILLKIFTYHFNSEKIKDLTDHLFVDWDMLETKEEHDIMRKYAEKGRWYAMTYGSFIYVSNIIFATTSLVPRILDIIFPLNFSRPIMLPYPAYYFVDENQYFYYIFLHMLLTSSVCLTGLIAHDSMFFVYVEHICGLFAVIGFRFEHVSHKRSAMKKCMINYPDAMYHKNVVISISVHRKALQFAQFLESTFTISFAMQLLIVTIGLSITLVQFSIQLHDLAEAMRYFVFIFGQLFHLLCFSFQGQKVIDYSLETHDKIYHSSWYTIPVKEQRLLMFVMRKSIDASVLSAGKIYIFSLENFTTVVQSSMSYFTLLSSFDVS</sequence>
<evidence type="ECO:0000256" key="9">
    <source>
        <dbReference type="ARBA" id="ARBA00023224"/>
    </source>
</evidence>
<feature type="transmembrane region" description="Helical" evidence="10">
    <location>
        <begin position="31"/>
        <end position="49"/>
    </location>
</feature>
<feature type="transmembrane region" description="Helical" evidence="10">
    <location>
        <begin position="518"/>
        <end position="537"/>
    </location>
</feature>
<comment type="caution">
    <text evidence="11">The sequence shown here is derived from an EMBL/GenBank/DDBJ whole genome shotgun (WGS) entry which is preliminary data.</text>
</comment>
<feature type="non-terminal residue" evidence="11">
    <location>
        <position position="1"/>
    </location>
</feature>
<evidence type="ECO:0000313" key="11">
    <source>
        <dbReference type="EMBL" id="KAG5316507.1"/>
    </source>
</evidence>
<feature type="transmembrane region" description="Helical" evidence="10">
    <location>
        <begin position="1039"/>
        <end position="1064"/>
    </location>
</feature>
<feature type="transmembrane region" description="Helical" evidence="10">
    <location>
        <begin position="218"/>
        <end position="237"/>
    </location>
</feature>
<dbReference type="PANTHER" id="PTHR21137">
    <property type="entry name" value="ODORANT RECEPTOR"/>
    <property type="match status" value="1"/>
</dbReference>
<feature type="transmembrane region" description="Helical" evidence="10">
    <location>
        <begin position="81"/>
        <end position="103"/>
    </location>
</feature>
<feature type="transmembrane region" description="Helical" evidence="10">
    <location>
        <begin position="900"/>
        <end position="922"/>
    </location>
</feature>
<dbReference type="EMBL" id="JAANHZ010000050">
    <property type="protein sequence ID" value="KAG5316507.1"/>
    <property type="molecule type" value="Genomic_DNA"/>
</dbReference>
<feature type="transmembrane region" description="Helical" evidence="10">
    <location>
        <begin position="749"/>
        <end position="768"/>
    </location>
</feature>
<dbReference type="PANTHER" id="PTHR21137:SF35">
    <property type="entry name" value="ODORANT RECEPTOR 19A-RELATED"/>
    <property type="match status" value="1"/>
</dbReference>
<proteinExistence type="predicted"/>
<keyword evidence="9" id="KW-0807">Transducer</keyword>
<accession>A0A836EY39</accession>
<dbReference type="Proteomes" id="UP000667349">
    <property type="component" value="Unassembled WGS sequence"/>
</dbReference>
<keyword evidence="12" id="KW-1185">Reference proteome</keyword>
<evidence type="ECO:0000256" key="8">
    <source>
        <dbReference type="ARBA" id="ARBA00023170"/>
    </source>
</evidence>
<name>A0A836EY39_9HYME</name>
<feature type="transmembrane region" description="Helical" evidence="10">
    <location>
        <begin position="573"/>
        <end position="595"/>
    </location>
</feature>
<dbReference type="GO" id="GO:0005886">
    <property type="term" value="C:plasma membrane"/>
    <property type="evidence" value="ECO:0007669"/>
    <property type="project" value="UniProtKB-SubCell"/>
</dbReference>
<feature type="transmembrane region" description="Helical" evidence="10">
    <location>
        <begin position="183"/>
        <end position="206"/>
    </location>
</feature>